<evidence type="ECO:0000313" key="3">
    <source>
        <dbReference type="Proteomes" id="UP000028045"/>
    </source>
</evidence>
<evidence type="ECO:0000313" key="2">
    <source>
        <dbReference type="EMBL" id="KEY74625.1"/>
    </source>
</evidence>
<dbReference type="HOGENOM" id="CLU_004184_3_3_1"/>
<keyword evidence="3" id="KW-1185">Reference proteome</keyword>
<sequence>MYGGSSTQAEEIIIEHARVRMTSNLDKALRRLRSRTAKITLWVDAVCIDQTDVAEKHHQVPLMARIYTQAETVLSWLGEATQHSATGMEILSYLSSNEPFNDNSPWNRLNGPEIVLGLHDILQRHYFQRVWIVQEAALGRRIQMQVGDVSIHWHKAEDARRFLARIKLLEVSPAWHSGELCAVDLRPIRELLEQSVASRDREMGISRAATLLDLVHTMRHMQSSDPRDKIFGLMGLAPPAEIAGFFPDYADSWERTYQRFYDHVYRNALQEPSRPWRTNPGQPGV</sequence>
<reference evidence="2 3" key="1">
    <citation type="journal article" date="2014" name="BMC Genomics">
        <title>Comparative genome sequencing reveals chemotype-specific gene clusters in the toxigenic black mold Stachybotrys.</title>
        <authorList>
            <person name="Semeiks J."/>
            <person name="Borek D."/>
            <person name="Otwinowski Z."/>
            <person name="Grishin N.V."/>
        </authorList>
    </citation>
    <scope>NUCLEOTIDE SEQUENCE [LARGE SCALE GENOMIC DNA]</scope>
    <source>
        <strain evidence="3">CBS 109288 / IBT 7711</strain>
    </source>
</reference>
<dbReference type="EMBL" id="KL647503">
    <property type="protein sequence ID" value="KEY74625.1"/>
    <property type="molecule type" value="Genomic_DNA"/>
</dbReference>
<accession>A0A084BAP6</accession>
<dbReference type="AlphaFoldDB" id="A0A084BAP6"/>
<feature type="domain" description="Heterokaryon incompatibility" evidence="1">
    <location>
        <begin position="7"/>
        <end position="135"/>
    </location>
</feature>
<dbReference type="InterPro" id="IPR052895">
    <property type="entry name" value="HetReg/Transcr_Mod"/>
</dbReference>
<protein>
    <recommendedName>
        <fullName evidence="1">Heterokaryon incompatibility domain-containing protein</fullName>
    </recommendedName>
</protein>
<dbReference type="InterPro" id="IPR010730">
    <property type="entry name" value="HET"/>
</dbReference>
<name>A0A084BAP6_STACB</name>
<dbReference type="PANTHER" id="PTHR24148:SF73">
    <property type="entry name" value="HET DOMAIN PROTEIN (AFU_ORTHOLOGUE AFUA_8G01020)"/>
    <property type="match status" value="1"/>
</dbReference>
<evidence type="ECO:0000259" key="1">
    <source>
        <dbReference type="Pfam" id="PF06985"/>
    </source>
</evidence>
<gene>
    <name evidence="2" type="ORF">S7711_05056</name>
</gene>
<dbReference type="Pfam" id="PF06985">
    <property type="entry name" value="HET"/>
    <property type="match status" value="1"/>
</dbReference>
<dbReference type="PANTHER" id="PTHR24148">
    <property type="entry name" value="ANKYRIN REPEAT DOMAIN-CONTAINING PROTEIN 39 HOMOLOG-RELATED"/>
    <property type="match status" value="1"/>
</dbReference>
<proteinExistence type="predicted"/>
<dbReference type="Proteomes" id="UP000028045">
    <property type="component" value="Unassembled WGS sequence"/>
</dbReference>
<organism evidence="2 3">
    <name type="scientific">Stachybotrys chartarum (strain CBS 109288 / IBT 7711)</name>
    <name type="common">Toxic black mold</name>
    <name type="synonym">Stilbospora chartarum</name>
    <dbReference type="NCBI Taxonomy" id="1280523"/>
    <lineage>
        <taxon>Eukaryota</taxon>
        <taxon>Fungi</taxon>
        <taxon>Dikarya</taxon>
        <taxon>Ascomycota</taxon>
        <taxon>Pezizomycotina</taxon>
        <taxon>Sordariomycetes</taxon>
        <taxon>Hypocreomycetidae</taxon>
        <taxon>Hypocreales</taxon>
        <taxon>Stachybotryaceae</taxon>
        <taxon>Stachybotrys</taxon>
    </lineage>
</organism>
<dbReference type="OrthoDB" id="2157530at2759"/>